<dbReference type="Proteomes" id="UP000695023">
    <property type="component" value="Unplaced"/>
</dbReference>
<dbReference type="SMART" id="SM00980">
    <property type="entry name" value="THAP"/>
    <property type="match status" value="1"/>
</dbReference>
<dbReference type="PANTHER" id="PTHR23080:SF143">
    <property type="entry name" value="SI:DKEY-56D12.4"/>
    <property type="match status" value="1"/>
</dbReference>
<evidence type="ECO:0000256" key="3">
    <source>
        <dbReference type="ARBA" id="ARBA00022771"/>
    </source>
</evidence>
<dbReference type="AlphaFoldDB" id="A0A9Y3RIC6"/>
<evidence type="ECO:0000256" key="1">
    <source>
        <dbReference type="ARBA" id="ARBA00001968"/>
    </source>
</evidence>
<proteinExistence type="predicted"/>
<gene>
    <name evidence="11" type="primary">LOC102200860</name>
</gene>
<evidence type="ECO:0000313" key="10">
    <source>
        <dbReference type="Proteomes" id="UP000695023"/>
    </source>
</evidence>
<evidence type="ECO:0000256" key="7">
    <source>
        <dbReference type="SAM" id="Coils"/>
    </source>
</evidence>
<reference evidence="11" key="1">
    <citation type="submission" date="2025-08" db="UniProtKB">
        <authorList>
            <consortium name="RefSeq"/>
        </authorList>
    </citation>
    <scope>IDENTIFICATION</scope>
</reference>
<keyword evidence="3 6" id="KW-0863">Zinc-finger</keyword>
<keyword evidence="10" id="KW-1185">Reference proteome</keyword>
<evidence type="ECO:0000313" key="11">
    <source>
        <dbReference type="RefSeq" id="XP_005739556.2"/>
    </source>
</evidence>
<feature type="region of interest" description="Disordered" evidence="8">
    <location>
        <begin position="91"/>
        <end position="136"/>
    </location>
</feature>
<evidence type="ECO:0000256" key="4">
    <source>
        <dbReference type="ARBA" id="ARBA00022833"/>
    </source>
</evidence>
<dbReference type="Pfam" id="PF13359">
    <property type="entry name" value="DDE_Tnp_4"/>
    <property type="match status" value="1"/>
</dbReference>
<dbReference type="SUPFAM" id="SSF57716">
    <property type="entry name" value="Glucocorticoid receptor-like (DNA-binding domain)"/>
    <property type="match status" value="1"/>
</dbReference>
<dbReference type="InterPro" id="IPR027805">
    <property type="entry name" value="Transposase_HTH_dom"/>
</dbReference>
<keyword evidence="2" id="KW-0479">Metal-binding</keyword>
<dbReference type="PROSITE" id="PS50950">
    <property type="entry name" value="ZF_THAP"/>
    <property type="match status" value="1"/>
</dbReference>
<sequence>FRFRIQTPVFNMPQCCVPFCFNYSGSKKNTNLSFHRFPCDEKEKQKWLHAISRLNFTPNCNSRVCSWHFPEGKAAGPTRFAWNEESFHFSDEEKHPVHKKKKEQAPASGENQCERSDELHHSNNADTQTATASSSSSSSSLVVLEIENDMLRQENEKLKKQLEKQKQTFSFSQISDNPERVQYYTGLPDTATVLFLESLLSKFELKYHSGWTVQMLPIVDQLLLTLMKLKLDCGHVDLATRFTCSTATVTNIFTTIVSALHDILYVGMLEKNIASRAKNQTSLPDCFQPFPNCRIVLDCTEVSVSGRESRDTQSCLYSQRKGRIILKALIGVAPNGVITFASNLYSGKTSDKAITADCGVLRHLQPGDMVIAGKDFTIQDILPEGVSLNIPSVSGQFARQEVNNNRLISSARAHVAHSIQRLKRFSILNLVPHQYKTNINKILKVCVCLTNLQTPVIHETE</sequence>
<dbReference type="Gene3D" id="6.20.210.20">
    <property type="entry name" value="THAP domain"/>
    <property type="match status" value="1"/>
</dbReference>
<dbReference type="GO" id="GO:0003677">
    <property type="term" value="F:DNA binding"/>
    <property type="evidence" value="ECO:0007669"/>
    <property type="project" value="UniProtKB-UniRule"/>
</dbReference>
<dbReference type="InterPro" id="IPR038441">
    <property type="entry name" value="THAP_Znf_sf"/>
</dbReference>
<evidence type="ECO:0000259" key="9">
    <source>
        <dbReference type="PROSITE" id="PS50950"/>
    </source>
</evidence>
<feature type="coiled-coil region" evidence="7">
    <location>
        <begin position="141"/>
        <end position="168"/>
    </location>
</feature>
<dbReference type="Pfam" id="PF05485">
    <property type="entry name" value="THAP"/>
    <property type="match status" value="1"/>
</dbReference>
<accession>A0A9Y3RIC6</accession>
<evidence type="ECO:0000256" key="6">
    <source>
        <dbReference type="PROSITE-ProRule" id="PRU00309"/>
    </source>
</evidence>
<dbReference type="GO" id="GO:0008270">
    <property type="term" value="F:zinc ion binding"/>
    <property type="evidence" value="ECO:0007669"/>
    <property type="project" value="UniProtKB-KW"/>
</dbReference>
<evidence type="ECO:0000256" key="5">
    <source>
        <dbReference type="ARBA" id="ARBA00023125"/>
    </source>
</evidence>
<dbReference type="InterPro" id="IPR027806">
    <property type="entry name" value="HARBI1_dom"/>
</dbReference>
<dbReference type="InterPro" id="IPR006612">
    <property type="entry name" value="THAP_Znf"/>
</dbReference>
<dbReference type="RefSeq" id="XP_005739556.2">
    <property type="nucleotide sequence ID" value="XM_005739499.2"/>
</dbReference>
<keyword evidence="5 6" id="KW-0238">DNA-binding</keyword>
<feature type="compositionally biased region" description="Basic and acidic residues" evidence="8">
    <location>
        <begin position="112"/>
        <end position="123"/>
    </location>
</feature>
<dbReference type="Pfam" id="PF13613">
    <property type="entry name" value="HTH_Tnp_4"/>
    <property type="match status" value="1"/>
</dbReference>
<evidence type="ECO:0000256" key="2">
    <source>
        <dbReference type="ARBA" id="ARBA00022723"/>
    </source>
</evidence>
<organism evidence="10 11">
    <name type="scientific">Pundamilia nyererei</name>
    <dbReference type="NCBI Taxonomy" id="303518"/>
    <lineage>
        <taxon>Eukaryota</taxon>
        <taxon>Metazoa</taxon>
        <taxon>Chordata</taxon>
        <taxon>Craniata</taxon>
        <taxon>Vertebrata</taxon>
        <taxon>Euteleostomi</taxon>
        <taxon>Actinopterygii</taxon>
        <taxon>Neopterygii</taxon>
        <taxon>Teleostei</taxon>
        <taxon>Neoteleostei</taxon>
        <taxon>Acanthomorphata</taxon>
        <taxon>Ovalentaria</taxon>
        <taxon>Cichlomorphae</taxon>
        <taxon>Cichliformes</taxon>
        <taxon>Cichlidae</taxon>
        <taxon>African cichlids</taxon>
        <taxon>Pseudocrenilabrinae</taxon>
        <taxon>Haplochromini</taxon>
        <taxon>Pundamilia</taxon>
    </lineage>
</organism>
<protein>
    <submittedName>
        <fullName evidence="11">Uncharacterized protein LOC102200860</fullName>
    </submittedName>
</protein>
<dbReference type="GeneID" id="102200860"/>
<feature type="domain" description="THAP-type" evidence="9">
    <location>
        <begin position="12"/>
        <end position="89"/>
    </location>
</feature>
<name>A0A9Y3RIC6_9CICH</name>
<evidence type="ECO:0000256" key="8">
    <source>
        <dbReference type="SAM" id="MobiDB-lite"/>
    </source>
</evidence>
<comment type="cofactor">
    <cofactor evidence="1">
        <name>a divalent metal cation</name>
        <dbReference type="ChEBI" id="CHEBI:60240"/>
    </cofactor>
</comment>
<feature type="non-terminal residue" evidence="11">
    <location>
        <position position="1"/>
    </location>
</feature>
<keyword evidence="7" id="KW-0175">Coiled coil</keyword>
<dbReference type="PANTHER" id="PTHR23080">
    <property type="entry name" value="THAP DOMAIN PROTEIN"/>
    <property type="match status" value="1"/>
</dbReference>
<keyword evidence="4" id="KW-0862">Zinc</keyword>